<feature type="compositionally biased region" description="Basic residues" evidence="1">
    <location>
        <begin position="107"/>
        <end position="119"/>
    </location>
</feature>
<keyword evidence="2" id="KW-0812">Transmembrane</keyword>
<feature type="transmembrane region" description="Helical" evidence="2">
    <location>
        <begin position="212"/>
        <end position="233"/>
    </location>
</feature>
<evidence type="ECO:0000313" key="3">
    <source>
        <dbReference type="EMBL" id="KAH9511838.1"/>
    </source>
</evidence>
<feature type="region of interest" description="Disordered" evidence="1">
    <location>
        <begin position="136"/>
        <end position="191"/>
    </location>
</feature>
<comment type="caution">
    <text evidence="3">The sequence shown here is derived from an EMBL/GenBank/DDBJ whole genome shotgun (WGS) entry which is preliminary data.</text>
</comment>
<evidence type="ECO:0000256" key="1">
    <source>
        <dbReference type="SAM" id="MobiDB-lite"/>
    </source>
</evidence>
<name>A0A922L6P4_DERFA</name>
<keyword evidence="2" id="KW-1133">Transmembrane helix</keyword>
<organism evidence="3 4">
    <name type="scientific">Dermatophagoides farinae</name>
    <name type="common">American house dust mite</name>
    <dbReference type="NCBI Taxonomy" id="6954"/>
    <lineage>
        <taxon>Eukaryota</taxon>
        <taxon>Metazoa</taxon>
        <taxon>Ecdysozoa</taxon>
        <taxon>Arthropoda</taxon>
        <taxon>Chelicerata</taxon>
        <taxon>Arachnida</taxon>
        <taxon>Acari</taxon>
        <taxon>Acariformes</taxon>
        <taxon>Sarcoptiformes</taxon>
        <taxon>Astigmata</taxon>
        <taxon>Psoroptidia</taxon>
        <taxon>Analgoidea</taxon>
        <taxon>Pyroglyphidae</taxon>
        <taxon>Dermatophagoidinae</taxon>
        <taxon>Dermatophagoides</taxon>
    </lineage>
</organism>
<dbReference type="AlphaFoldDB" id="A0A922L6P4"/>
<dbReference type="Proteomes" id="UP000790347">
    <property type="component" value="Unassembled WGS sequence"/>
</dbReference>
<feature type="region of interest" description="Disordered" evidence="1">
    <location>
        <begin position="98"/>
        <end position="119"/>
    </location>
</feature>
<keyword evidence="2" id="KW-0472">Membrane</keyword>
<accession>A0A922L6P4</accession>
<proteinExistence type="predicted"/>
<gene>
    <name evidence="3" type="ORF">DERF_010265</name>
</gene>
<reference evidence="3" key="1">
    <citation type="submission" date="2013-05" db="EMBL/GenBank/DDBJ databases">
        <authorList>
            <person name="Yim A.K.Y."/>
            <person name="Chan T.F."/>
            <person name="Ji K.M."/>
            <person name="Liu X.Y."/>
            <person name="Zhou J.W."/>
            <person name="Li R.Q."/>
            <person name="Yang K.Y."/>
            <person name="Li J."/>
            <person name="Li M."/>
            <person name="Law P.T.W."/>
            <person name="Wu Y.L."/>
            <person name="Cai Z.L."/>
            <person name="Qin H."/>
            <person name="Bao Y."/>
            <person name="Leung R.K.K."/>
            <person name="Ng P.K.S."/>
            <person name="Zou J."/>
            <person name="Zhong X.J."/>
            <person name="Ran P.X."/>
            <person name="Zhong N.S."/>
            <person name="Liu Z.G."/>
            <person name="Tsui S.K.W."/>
        </authorList>
    </citation>
    <scope>NUCLEOTIDE SEQUENCE</scope>
    <source>
        <strain evidence="3">Derf</strain>
        <tissue evidence="3">Whole organism</tissue>
    </source>
</reference>
<evidence type="ECO:0000256" key="2">
    <source>
        <dbReference type="SAM" id="Phobius"/>
    </source>
</evidence>
<feature type="compositionally biased region" description="Low complexity" evidence="1">
    <location>
        <begin position="136"/>
        <end position="172"/>
    </location>
</feature>
<protein>
    <submittedName>
        <fullName evidence="3">Uncharacterized protein</fullName>
    </submittedName>
</protein>
<evidence type="ECO:0000313" key="4">
    <source>
        <dbReference type="Proteomes" id="UP000790347"/>
    </source>
</evidence>
<reference evidence="3" key="2">
    <citation type="journal article" date="2022" name="Res Sq">
        <title>Comparative Genomics Reveals Insights into the Divergent Evolution of Astigmatic Mites and Household Pest Adaptations.</title>
        <authorList>
            <person name="Xiong Q."/>
            <person name="Wan A.T.-Y."/>
            <person name="Liu X.-Y."/>
            <person name="Fung C.S.-H."/>
            <person name="Xiao X."/>
            <person name="Malainual N."/>
            <person name="Hou J."/>
            <person name="Wang L."/>
            <person name="Wang M."/>
            <person name="Yang K."/>
            <person name="Cui Y."/>
            <person name="Leung E."/>
            <person name="Nong W."/>
            <person name="Shin S.-K."/>
            <person name="Au S."/>
            <person name="Jeong K.Y."/>
            <person name="Chew F.T."/>
            <person name="Hui J."/>
            <person name="Leung T.F."/>
            <person name="Tungtrongchitr A."/>
            <person name="Zhong N."/>
            <person name="Liu Z."/>
            <person name="Tsui S."/>
        </authorList>
    </citation>
    <scope>NUCLEOTIDE SEQUENCE</scope>
    <source>
        <strain evidence="3">Derf</strain>
        <tissue evidence="3">Whole organism</tissue>
    </source>
</reference>
<sequence>MFGFSSNEFYFDQHNNYNDDDDDDDTHENYENGLIDRIIYRPEHLSKRFHQYQSSLSTSTTVDGDHILDNVKWLYKKRNPSQSIINNDDDYQTISNQQKEQKELEHHHHHHQHQHQHHNIHNHLNDIDHNVIFQSSENQQQQQQRHHSNIQNGLQQSTNQQQLSSSSSSSTLHNHHHHHSEIPTRNLNPIIDDNDLFTEREREYYKDYDPMVGYRIALSLGLLILIFIIFVLYKTHCQSKKNRRLLMNAQQNIQMSNLRTSTTTNDL</sequence>
<keyword evidence="4" id="KW-1185">Reference proteome</keyword>
<dbReference type="EMBL" id="ASGP02000004">
    <property type="protein sequence ID" value="KAH9511838.1"/>
    <property type="molecule type" value="Genomic_DNA"/>
</dbReference>